<evidence type="ECO:0000259" key="2">
    <source>
        <dbReference type="SMART" id="SM01349"/>
    </source>
</evidence>
<evidence type="ECO:0000313" key="4">
    <source>
        <dbReference type="Proteomes" id="UP000601435"/>
    </source>
</evidence>
<dbReference type="InterPro" id="IPR016024">
    <property type="entry name" value="ARM-type_fold"/>
</dbReference>
<dbReference type="InterPro" id="IPR052607">
    <property type="entry name" value="CEP104-like"/>
</dbReference>
<sequence>MATTSVAIIIGIEIIPSAGAVCCKLNSENIRGRDEKRPVLAYPFARYIIQCVFSKSWSLRDAALQKLALQITHTDILNMQDTDRLLSAYVTILVRTIPDKNVQVFHSSSLLLKAVCSDLIGGASFGRPRQVSLEPLLVPLAERLGDGNARVEKTARDAHWDIARSVGAAFAAQHLLRAPKKKTVPPRVFSSRLQLLAALVSEFGVQPKSRDGIALEPAAQLAMEWFSNPAAEVRESAVKLMAACYSHVGLSRIEMYLAHLRQAQREVFDAEFQRVSHAKAPAPPSRPAPMCTPVALTNGNHSAEDASDAEESDAESMEEFFCQFCGREDPNFTLAALDIHYWRECPMLTACKLCEQVIEISRMHWHLMEECEAGEAAVAQARRFSPERYFCIFPHGHTDRLRCWFLFAKPPGRGYKEWPVVDWPPELAGHPWGPCVPLEEVEEYKQADGSICLLVHATGLEENR</sequence>
<reference evidence="3" key="1">
    <citation type="submission" date="2021-02" db="EMBL/GenBank/DDBJ databases">
        <authorList>
            <person name="Dougan E. K."/>
            <person name="Rhodes N."/>
            <person name="Thang M."/>
            <person name="Chan C."/>
        </authorList>
    </citation>
    <scope>NUCLEOTIDE SEQUENCE</scope>
</reference>
<evidence type="ECO:0000313" key="3">
    <source>
        <dbReference type="EMBL" id="CAE7780716.1"/>
    </source>
</evidence>
<dbReference type="Proteomes" id="UP000601435">
    <property type="component" value="Unassembled WGS sequence"/>
</dbReference>
<feature type="domain" description="TOG" evidence="2">
    <location>
        <begin position="29"/>
        <end position="284"/>
    </location>
</feature>
<feature type="signal peptide" evidence="1">
    <location>
        <begin position="1"/>
        <end position="20"/>
    </location>
</feature>
<dbReference type="SMART" id="SM01349">
    <property type="entry name" value="TOG"/>
    <property type="match status" value="1"/>
</dbReference>
<dbReference type="PANTHER" id="PTHR13371:SF0">
    <property type="entry name" value="CENTROSOMAL PROTEIN OF 104 KDA"/>
    <property type="match status" value="1"/>
</dbReference>
<dbReference type="EMBL" id="CAJNJA010042108">
    <property type="protein sequence ID" value="CAE7780716.1"/>
    <property type="molecule type" value="Genomic_DNA"/>
</dbReference>
<dbReference type="OrthoDB" id="66599at2759"/>
<dbReference type="InterPro" id="IPR034085">
    <property type="entry name" value="TOG"/>
</dbReference>
<dbReference type="Gene3D" id="1.25.10.10">
    <property type="entry name" value="Leucine-rich Repeat Variant"/>
    <property type="match status" value="1"/>
</dbReference>
<dbReference type="Pfam" id="PF21039">
    <property type="entry name" value="CEP104_ZnF"/>
    <property type="match status" value="1"/>
</dbReference>
<accession>A0A812YGD2</accession>
<dbReference type="InterPro" id="IPR011989">
    <property type="entry name" value="ARM-like"/>
</dbReference>
<proteinExistence type="predicted"/>
<evidence type="ECO:0000256" key="1">
    <source>
        <dbReference type="SAM" id="SignalP"/>
    </source>
</evidence>
<comment type="caution">
    <text evidence="3">The sequence shown here is derived from an EMBL/GenBank/DDBJ whole genome shotgun (WGS) entry which is preliminary data.</text>
</comment>
<protein>
    <submittedName>
        <fullName evidence="3">Cep104 protein</fullName>
    </submittedName>
</protein>
<organism evidence="3 4">
    <name type="scientific">Symbiodinium necroappetens</name>
    <dbReference type="NCBI Taxonomy" id="1628268"/>
    <lineage>
        <taxon>Eukaryota</taxon>
        <taxon>Sar</taxon>
        <taxon>Alveolata</taxon>
        <taxon>Dinophyceae</taxon>
        <taxon>Suessiales</taxon>
        <taxon>Symbiodiniaceae</taxon>
        <taxon>Symbiodinium</taxon>
    </lineage>
</organism>
<gene>
    <name evidence="3" type="primary">Cep104</name>
    <name evidence="3" type="ORF">SNEC2469_LOCUS22872</name>
</gene>
<dbReference type="Pfam" id="PF21040">
    <property type="entry name" value="CEP104-like_TOG"/>
    <property type="match status" value="1"/>
</dbReference>
<dbReference type="AlphaFoldDB" id="A0A812YGD2"/>
<name>A0A812YGD2_9DINO</name>
<feature type="chain" id="PRO_5032357521" evidence="1">
    <location>
        <begin position="21"/>
        <end position="464"/>
    </location>
</feature>
<keyword evidence="4" id="KW-1185">Reference proteome</keyword>
<dbReference type="PANTHER" id="PTHR13371">
    <property type="entry name" value="GLYCINE-, GLUTAMATE-, THIENYLCYCLOHEXYLPIPERIDINE-BINDING PROTEIN"/>
    <property type="match status" value="1"/>
</dbReference>
<dbReference type="GO" id="GO:0005929">
    <property type="term" value="C:cilium"/>
    <property type="evidence" value="ECO:0007669"/>
    <property type="project" value="TreeGrafter"/>
</dbReference>
<keyword evidence="1" id="KW-0732">Signal</keyword>
<dbReference type="InterPro" id="IPR048738">
    <property type="entry name" value="CEP104_Znf"/>
</dbReference>
<dbReference type="SUPFAM" id="SSF48371">
    <property type="entry name" value="ARM repeat"/>
    <property type="match status" value="1"/>
</dbReference>